<evidence type="ECO:0000256" key="8">
    <source>
        <dbReference type="SAM" id="MobiDB-lite"/>
    </source>
</evidence>
<dbReference type="GO" id="GO:0005524">
    <property type="term" value="F:ATP binding"/>
    <property type="evidence" value="ECO:0007669"/>
    <property type="project" value="UniProtKB-UniRule"/>
</dbReference>
<dbReference type="GO" id="GO:0016020">
    <property type="term" value="C:membrane"/>
    <property type="evidence" value="ECO:0007669"/>
    <property type="project" value="TreeGrafter"/>
</dbReference>
<dbReference type="Gene3D" id="3.40.850.10">
    <property type="entry name" value="Kinesin motor domain"/>
    <property type="match status" value="1"/>
</dbReference>
<evidence type="ECO:0000256" key="3">
    <source>
        <dbReference type="ARBA" id="ARBA00023123"/>
    </source>
</evidence>
<dbReference type="PANTHER" id="PTHR13140:SF706">
    <property type="entry name" value="DILUTE CLASS UNCONVENTIONAL MYOSIN, ISOFORM C"/>
    <property type="match status" value="1"/>
</dbReference>
<feature type="compositionally biased region" description="Basic and acidic residues" evidence="8">
    <location>
        <begin position="1097"/>
        <end position="1115"/>
    </location>
</feature>
<evidence type="ECO:0000256" key="6">
    <source>
        <dbReference type="PROSITE-ProRule" id="PRU00782"/>
    </source>
</evidence>
<feature type="domain" description="Myosin motor" evidence="9">
    <location>
        <begin position="81"/>
        <end position="772"/>
    </location>
</feature>
<evidence type="ECO:0000313" key="11">
    <source>
        <dbReference type="Proteomes" id="UP001190700"/>
    </source>
</evidence>
<keyword evidence="11" id="KW-1185">Reference proteome</keyword>
<dbReference type="PROSITE" id="PS51456">
    <property type="entry name" value="MYOSIN_MOTOR"/>
    <property type="match status" value="1"/>
</dbReference>
<accession>A0AAE0FX38</accession>
<feature type="region of interest" description="Disordered" evidence="8">
    <location>
        <begin position="1015"/>
        <end position="1049"/>
    </location>
</feature>
<feature type="binding site" evidence="6">
    <location>
        <begin position="180"/>
        <end position="187"/>
    </location>
    <ligand>
        <name>ATP</name>
        <dbReference type="ChEBI" id="CHEBI:30616"/>
    </ligand>
</feature>
<dbReference type="CDD" id="cd00124">
    <property type="entry name" value="MYSc"/>
    <property type="match status" value="1"/>
</dbReference>
<dbReference type="Pfam" id="PF00063">
    <property type="entry name" value="Myosin_head"/>
    <property type="match status" value="1"/>
</dbReference>
<dbReference type="InterPro" id="IPR027417">
    <property type="entry name" value="P-loop_NTPase"/>
</dbReference>
<organism evidence="10 11">
    <name type="scientific">Cymbomonas tetramitiformis</name>
    <dbReference type="NCBI Taxonomy" id="36881"/>
    <lineage>
        <taxon>Eukaryota</taxon>
        <taxon>Viridiplantae</taxon>
        <taxon>Chlorophyta</taxon>
        <taxon>Pyramimonadophyceae</taxon>
        <taxon>Pyramimonadales</taxon>
        <taxon>Pyramimonadaceae</taxon>
        <taxon>Cymbomonas</taxon>
    </lineage>
</organism>
<dbReference type="EMBL" id="LGRX02012443">
    <property type="protein sequence ID" value="KAK3267373.1"/>
    <property type="molecule type" value="Genomic_DNA"/>
</dbReference>
<feature type="coiled-coil region" evidence="7">
    <location>
        <begin position="1782"/>
        <end position="1809"/>
    </location>
</feature>
<feature type="compositionally biased region" description="Basic and acidic residues" evidence="8">
    <location>
        <begin position="1015"/>
        <end position="1032"/>
    </location>
</feature>
<proteinExistence type="inferred from homology"/>
<feature type="compositionally biased region" description="Basic and acidic residues" evidence="8">
    <location>
        <begin position="982"/>
        <end position="991"/>
    </location>
</feature>
<feature type="compositionally biased region" description="Low complexity" evidence="8">
    <location>
        <begin position="1642"/>
        <end position="1653"/>
    </location>
</feature>
<sequence>MPPKDSLRRISTLAYAAKLPSEYLQGSKVYAWDNEKPWQVGEVVNVRDDELEVLVDGLMHTYAAKDVVPASARARTGVDDMSGHGSEGLDTLHESALLDNIRVRFERDNIYTYCSQQLLVSINPYARLPIFDSENLKRYASQHLTHTNVGNLPPHLFDVAEGAFNAIAESKEPHAILISGESGAGKTESTKYLLRYLIERSAEGQNETGKNKSIVIERRIIESNALLEAFGNAKTERNDNSSRFGKYFTLDFDKECQLIGAEITTYLLEKSRVTSQQPGERNFHIFYQLCKGTSAEERDELGLLPAEDFFYLAQSECTEIEDVDDALQFKEVRESMQTFGFSTEEMKDLFRVLSAILQLGNLCFEDDEEGRAVLVTPAVMENAARLLKVTTPALHRALTERGFTGGRRTSMATVPLDTNAAIDSSNALARVLYSNIFTWLVRRINNYLKGDNVSRKHSSIGVLDIFGFECFQVNSFEQLCINYANEKLHQQFLKAFFKTEIADFITEGLEMSDIHFQDNQSCLELLESTKPPGVFTILHEECSLPGNKGTDTTFTAKMRSNLTGKQHFQKQHPKYGPEMFTIGHYPGDVMYTSFGFLEKNRDTLRPDIENVINASMLPFMHQLIKMQSKSLDSKKRANTVAQAFKEQLQGLMTSLSQAKLHFVRCIKPNNTKEPGKFDDLLVLRQMRYIGLMDLVAVRNKVSVYSCRLKYSEIYRMYIGAAIGSKEVDAATAKSEAIKLITELKLDKSTYFLGKTKVFMRTNDLPFWIQRRDFWVSRLQDKYRAGRIRKKFLVHYNHKLRQIWSVNTCAAKRRGVLARRKVATMKNEEKAATKISARYKGHRQQKKYKAEKESRHEAAVKIQSKSRMFFQRKRFKERFQMHMASRVLQRFVRGYRARKMYKLLVKQRRLEEKHATTIQAQFRGNRTRRKMSILGLFNDKHSTDEELLRLERLRREDADKAVADAIKAEQLVEENKKAQEKARLERQERERQMEEEEEERRQVLWKKEEEQEARLKAEAEEAARQQAELEARQQRPTMESRTTSMGGMKVSRASSMGGFLKPATGGYVVNDDGPPNAADAAAEAAATATELALEEEADREKEARAAAARERLEKQGRGRRRSVAFRDVEPESLAVATADTPKRRGRAQTLASTGSSWEAPPLTPARSAARGRNSMFASSAERAGKAAHPEEWERAHQQGLQRATEVPKSSSRMTTVVPHAAPEVAAEGCAEEEALAEAPSMAALLQQPSLVGLARGRAVTAPAPNHDVQETFYEKYREEVLSATHAREHDFSERETAEGDTALSQTRLDSTAETYLESTAAVHSPHTHPASVPQDVQEPPDPVRPPRPAGLKPAPPAAPMAAPPPPTPSTPSPAAAPPPPPAAASPAAPPPPPPAAASPAVPPPPARLPHPPPVAPSMTASTAPPPAPPAGQPGMPPPVSAPPAESTSVHAAPASAEQLQAGYPAPAPGLQQGWIPQDPAMYTAPPMHSQDPAAPFHPNGLHSDAAMQLGMQPGMQPGAAMPSSPAPGVQPQVPHPNPGALQPYGGSRVMAAYNSMRTPGQPWTLYPPATPRTAAAMAQQQQQQQQQQQGFPSGPSQSAMPGPYPGGPSGMLPGGYQPGYYAGGHAGMPPEGYTGGNPGGYPAGHPGYAYGPPGVQNAGHTHSPPFPSPYQRQPASPGVVGNSLPPHGTRATARGGTMASPGTGRMVSLPQRSSHSPTGVTPRTQYSGTVKQRSPYNSPPSGALVPAGLDDPTSLAAMWRRLEIAWQENDSLKSMMAGANAQSSMLERELDKTRRHAQSLETEVEVLKQHANLDKSDDDSRVEFWKVETRASRSSAQLAAAKGMEVQALLEESRRRNRDLESELRLYKNAVQPSNVSLMSPAAAHAQSSISSPKLDVTMEQIHELEAHLAILEYQNKQLTGIP</sequence>
<dbReference type="GO" id="GO:0030048">
    <property type="term" value="P:actin filament-based movement"/>
    <property type="evidence" value="ECO:0007669"/>
    <property type="project" value="UniProtKB-ARBA"/>
</dbReference>
<dbReference type="SMART" id="SM00242">
    <property type="entry name" value="MYSc"/>
    <property type="match status" value="1"/>
</dbReference>
<dbReference type="GO" id="GO:0000146">
    <property type="term" value="F:microfilament motor activity"/>
    <property type="evidence" value="ECO:0007669"/>
    <property type="project" value="TreeGrafter"/>
</dbReference>
<evidence type="ECO:0000256" key="5">
    <source>
        <dbReference type="ARBA" id="ARBA00023203"/>
    </source>
</evidence>
<keyword evidence="5 6" id="KW-0009">Actin-binding</keyword>
<keyword evidence="4 6" id="KW-0505">Motor protein</keyword>
<keyword evidence="7" id="KW-0175">Coiled coil</keyword>
<feature type="region of interest" description="Disordered" evidence="8">
    <location>
        <begin position="982"/>
        <end position="1002"/>
    </location>
</feature>
<feature type="compositionally biased region" description="Polar residues" evidence="8">
    <location>
        <begin position="1709"/>
        <end position="1739"/>
    </location>
</feature>
<feature type="compositionally biased region" description="Basic and acidic residues" evidence="8">
    <location>
        <begin position="1283"/>
        <end position="1296"/>
    </location>
</feature>
<dbReference type="SMART" id="SM00015">
    <property type="entry name" value="IQ"/>
    <property type="match status" value="4"/>
</dbReference>
<feature type="compositionally biased region" description="Gly residues" evidence="8">
    <location>
        <begin position="1632"/>
        <end position="1641"/>
    </location>
</feature>
<feature type="region of interest" description="Disordered" evidence="8">
    <location>
        <begin position="1069"/>
        <end position="1215"/>
    </location>
</feature>
<dbReference type="Pfam" id="PF00612">
    <property type="entry name" value="IQ"/>
    <property type="match status" value="4"/>
</dbReference>
<keyword evidence="2 6" id="KW-0067">ATP-binding</keyword>
<dbReference type="GO" id="GO:0007015">
    <property type="term" value="P:actin filament organization"/>
    <property type="evidence" value="ECO:0007669"/>
    <property type="project" value="TreeGrafter"/>
</dbReference>
<keyword evidence="1 6" id="KW-0547">Nucleotide-binding</keyword>
<dbReference type="PROSITE" id="PS50096">
    <property type="entry name" value="IQ"/>
    <property type="match status" value="4"/>
</dbReference>
<dbReference type="SUPFAM" id="SSF52540">
    <property type="entry name" value="P-loop containing nucleoside triphosphate hydrolases"/>
    <property type="match status" value="1"/>
</dbReference>
<evidence type="ECO:0000259" key="9">
    <source>
        <dbReference type="PROSITE" id="PS51456"/>
    </source>
</evidence>
<gene>
    <name evidence="10" type="ORF">CYMTET_24064</name>
</gene>
<dbReference type="GO" id="GO:0016459">
    <property type="term" value="C:myosin complex"/>
    <property type="evidence" value="ECO:0007669"/>
    <property type="project" value="UniProtKB-KW"/>
</dbReference>
<protein>
    <recommendedName>
        <fullName evidence="9">Myosin motor domain-containing protein</fullName>
    </recommendedName>
</protein>
<evidence type="ECO:0000256" key="2">
    <source>
        <dbReference type="ARBA" id="ARBA00022840"/>
    </source>
</evidence>
<comment type="caution">
    <text evidence="10">The sequence shown here is derived from an EMBL/GenBank/DDBJ whole genome shotgun (WGS) entry which is preliminary data.</text>
</comment>
<dbReference type="InterPro" id="IPR000048">
    <property type="entry name" value="IQ_motif_EF-hand-BS"/>
</dbReference>
<dbReference type="Gene3D" id="1.10.10.820">
    <property type="match status" value="1"/>
</dbReference>
<name>A0AAE0FX38_9CHLO</name>
<dbReference type="GO" id="GO:0005737">
    <property type="term" value="C:cytoplasm"/>
    <property type="evidence" value="ECO:0007669"/>
    <property type="project" value="TreeGrafter"/>
</dbReference>
<dbReference type="InterPro" id="IPR001609">
    <property type="entry name" value="Myosin_head_motor_dom-like"/>
</dbReference>
<reference evidence="10 11" key="1">
    <citation type="journal article" date="2015" name="Genome Biol. Evol.">
        <title>Comparative Genomics of a Bacterivorous Green Alga Reveals Evolutionary Causalities and Consequences of Phago-Mixotrophic Mode of Nutrition.</title>
        <authorList>
            <person name="Burns J.A."/>
            <person name="Paasch A."/>
            <person name="Narechania A."/>
            <person name="Kim E."/>
        </authorList>
    </citation>
    <scope>NUCLEOTIDE SEQUENCE [LARGE SCALE GENOMIC DNA]</scope>
    <source>
        <strain evidence="10 11">PLY_AMNH</strain>
    </source>
</reference>
<feature type="region of interest" description="Actin-binding" evidence="6">
    <location>
        <begin position="648"/>
        <end position="670"/>
    </location>
</feature>
<evidence type="ECO:0000256" key="4">
    <source>
        <dbReference type="ARBA" id="ARBA00023175"/>
    </source>
</evidence>
<feature type="compositionally biased region" description="Gly residues" evidence="8">
    <location>
        <begin position="1606"/>
        <end position="1625"/>
    </location>
</feature>
<dbReference type="GO" id="GO:0051015">
    <property type="term" value="F:actin filament binding"/>
    <property type="evidence" value="ECO:0007669"/>
    <property type="project" value="TreeGrafter"/>
</dbReference>
<evidence type="ECO:0000256" key="1">
    <source>
        <dbReference type="ARBA" id="ARBA00022741"/>
    </source>
</evidence>
<feature type="compositionally biased region" description="Pro residues" evidence="8">
    <location>
        <begin position="1338"/>
        <end position="1414"/>
    </location>
</feature>
<comment type="similarity">
    <text evidence="6">Belongs to the TRAFAC class myosin-kinesin ATPase superfamily. Myosin family.</text>
</comment>
<dbReference type="Gene3D" id="3.30.70.1590">
    <property type="match status" value="1"/>
</dbReference>
<feature type="compositionally biased region" description="Polar residues" evidence="8">
    <location>
        <begin position="1035"/>
        <end position="1044"/>
    </location>
</feature>
<feature type="compositionally biased region" description="Pro residues" evidence="8">
    <location>
        <begin position="1422"/>
        <end position="1440"/>
    </location>
</feature>
<feature type="compositionally biased region" description="Polar residues" evidence="8">
    <location>
        <begin position="1589"/>
        <end position="1598"/>
    </location>
</feature>
<feature type="compositionally biased region" description="Low complexity" evidence="8">
    <location>
        <begin position="1076"/>
        <end position="1090"/>
    </location>
</feature>
<dbReference type="PRINTS" id="PR00193">
    <property type="entry name" value="MYOSINHEAVY"/>
</dbReference>
<dbReference type="InterPro" id="IPR036961">
    <property type="entry name" value="Kinesin_motor_dom_sf"/>
</dbReference>
<evidence type="ECO:0000313" key="10">
    <source>
        <dbReference type="EMBL" id="KAK3267373.1"/>
    </source>
</evidence>
<dbReference type="Proteomes" id="UP001190700">
    <property type="component" value="Unassembled WGS sequence"/>
</dbReference>
<feature type="coiled-coil region" evidence="7">
    <location>
        <begin position="1842"/>
        <end position="1869"/>
    </location>
</feature>
<keyword evidence="3 6" id="KW-0518">Myosin</keyword>
<feature type="region of interest" description="Disordered" evidence="8">
    <location>
        <begin position="1283"/>
        <end position="1746"/>
    </location>
</feature>
<feature type="compositionally biased region" description="Polar residues" evidence="8">
    <location>
        <begin position="1301"/>
        <end position="1316"/>
    </location>
</feature>
<evidence type="ECO:0000256" key="7">
    <source>
        <dbReference type="SAM" id="Coils"/>
    </source>
</evidence>
<dbReference type="Gene3D" id="1.20.5.190">
    <property type="match status" value="1"/>
</dbReference>
<feature type="compositionally biased region" description="Low complexity" evidence="8">
    <location>
        <begin position="1563"/>
        <end position="1588"/>
    </location>
</feature>
<dbReference type="PANTHER" id="PTHR13140">
    <property type="entry name" value="MYOSIN"/>
    <property type="match status" value="1"/>
</dbReference>
<feature type="compositionally biased region" description="Low complexity" evidence="8">
    <location>
        <begin position="1516"/>
        <end position="1526"/>
    </location>
</feature>
<dbReference type="FunFam" id="1.10.10.820:FF:000001">
    <property type="entry name" value="Myosin heavy chain"/>
    <property type="match status" value="1"/>
</dbReference>
<dbReference type="Gene3D" id="1.20.58.530">
    <property type="match status" value="1"/>
</dbReference>
<feature type="compositionally biased region" description="Basic and acidic residues" evidence="8">
    <location>
        <begin position="1181"/>
        <end position="1195"/>
    </location>
</feature>
<dbReference type="Gene3D" id="1.20.120.720">
    <property type="entry name" value="Myosin VI head, motor domain, U50 subdomain"/>
    <property type="match status" value="1"/>
</dbReference>